<evidence type="ECO:0000313" key="5">
    <source>
        <dbReference type="RefSeq" id="XP_016437823.1"/>
    </source>
</evidence>
<dbReference type="KEGG" id="nta:107763839"/>
<dbReference type="OrthoDB" id="4217619at2759"/>
<reference evidence="5" key="1">
    <citation type="submission" date="2025-08" db="UniProtKB">
        <authorList>
            <consortium name="RefSeq"/>
        </authorList>
    </citation>
    <scope>IDENTIFICATION</scope>
</reference>
<dbReference type="PaxDb" id="4097-A0A1S3XDH8"/>
<dbReference type="InterPro" id="IPR001940">
    <property type="entry name" value="Peptidase_S1C"/>
</dbReference>
<dbReference type="GO" id="GO:0006508">
    <property type="term" value="P:proteolysis"/>
    <property type="evidence" value="ECO:0007669"/>
    <property type="project" value="UniProtKB-KW"/>
</dbReference>
<dbReference type="InterPro" id="IPR009003">
    <property type="entry name" value="Peptidase_S1_PA"/>
</dbReference>
<dbReference type="GO" id="GO:0004252">
    <property type="term" value="F:serine-type endopeptidase activity"/>
    <property type="evidence" value="ECO:0007669"/>
    <property type="project" value="InterPro"/>
</dbReference>
<comment type="similarity">
    <text evidence="1">Belongs to the peptidase S1C family.</text>
</comment>
<protein>
    <submittedName>
        <fullName evidence="5">Protease Do-like 2, chloroplastic isoform X1</fullName>
    </submittedName>
</protein>
<gene>
    <name evidence="5" type="primary">LOC107763839</name>
</gene>
<accession>A0A1S3XDH8</accession>
<dbReference type="PANTHER" id="PTHR45980">
    <property type="match status" value="1"/>
</dbReference>
<proteinExistence type="inferred from homology"/>
<dbReference type="SMR" id="A0A1S3XDH8"/>
<evidence type="ECO:0000256" key="3">
    <source>
        <dbReference type="ARBA" id="ARBA00022801"/>
    </source>
</evidence>
<keyword evidence="2" id="KW-0645">Protease</keyword>
<organism evidence="5">
    <name type="scientific">Nicotiana tabacum</name>
    <name type="common">Common tobacco</name>
    <dbReference type="NCBI Taxonomy" id="4097"/>
    <lineage>
        <taxon>Eukaryota</taxon>
        <taxon>Viridiplantae</taxon>
        <taxon>Streptophyta</taxon>
        <taxon>Embryophyta</taxon>
        <taxon>Tracheophyta</taxon>
        <taxon>Spermatophyta</taxon>
        <taxon>Magnoliopsida</taxon>
        <taxon>eudicotyledons</taxon>
        <taxon>Gunneridae</taxon>
        <taxon>Pentapetalae</taxon>
        <taxon>asterids</taxon>
        <taxon>lamiids</taxon>
        <taxon>Solanales</taxon>
        <taxon>Solanaceae</taxon>
        <taxon>Nicotianoideae</taxon>
        <taxon>Nicotianeae</taxon>
        <taxon>Nicotiana</taxon>
    </lineage>
</organism>
<evidence type="ECO:0000256" key="2">
    <source>
        <dbReference type="ARBA" id="ARBA00022670"/>
    </source>
</evidence>
<keyword evidence="3" id="KW-0378">Hydrolase</keyword>
<evidence type="ECO:0000256" key="1">
    <source>
        <dbReference type="ARBA" id="ARBA00010541"/>
    </source>
</evidence>
<dbReference type="AlphaFoldDB" id="A0A1S3XDH8"/>
<evidence type="ECO:0000256" key="4">
    <source>
        <dbReference type="ARBA" id="ARBA00022825"/>
    </source>
</evidence>
<dbReference type="SUPFAM" id="SSF50494">
    <property type="entry name" value="Trypsin-like serine proteases"/>
    <property type="match status" value="1"/>
</dbReference>
<sequence length="207" mass="22864">MQVLARGVECDIALLSVESKDFWEGAEPLCFGHLPHLQDAVTVVGYPLGGDTISVTKGVVSRIEVTSYAHGSSELLGIQIDAAINPGNSGGPAFNDDGECIGVAFQVYRSDETENIGYVIPTTVVSHFLEDYERNGKYSGESPSFVKICEFKVFYVGKLPKYPGLCKHCLVPISYFLVCKNFDFPNDTYWPLGENHKERTFNWTHLG</sequence>
<name>A0A1S3XDH8_TOBAC</name>
<dbReference type="Pfam" id="PF13365">
    <property type="entry name" value="Trypsin_2"/>
    <property type="match status" value="1"/>
</dbReference>
<keyword evidence="4" id="KW-0720">Serine protease</keyword>
<dbReference type="PANTHER" id="PTHR45980:SF6">
    <property type="entry name" value="PROTEASE DO-LIKE 2, CHLOROPLASTIC"/>
    <property type="match status" value="1"/>
</dbReference>
<dbReference type="Gene3D" id="2.40.10.120">
    <property type="match status" value="1"/>
</dbReference>
<dbReference type="RefSeq" id="XP_016437823.1">
    <property type="nucleotide sequence ID" value="XM_016582337.1"/>
</dbReference>
<dbReference type="PRINTS" id="PR00834">
    <property type="entry name" value="PROTEASES2C"/>
</dbReference>
<dbReference type="STRING" id="4097.A0A1S3XDH8"/>
<dbReference type="FunFam" id="2.40.10.10:FF:000012">
    <property type="entry name" value="protease Do-like 9"/>
    <property type="match status" value="1"/>
</dbReference>